<organism evidence="5">
    <name type="scientific">Onchocerca flexuosa</name>
    <dbReference type="NCBI Taxonomy" id="387005"/>
    <lineage>
        <taxon>Eukaryota</taxon>
        <taxon>Metazoa</taxon>
        <taxon>Ecdysozoa</taxon>
        <taxon>Nematoda</taxon>
        <taxon>Chromadorea</taxon>
        <taxon>Rhabditida</taxon>
        <taxon>Spirurina</taxon>
        <taxon>Spiruromorpha</taxon>
        <taxon>Filarioidea</taxon>
        <taxon>Onchocercidae</taxon>
        <taxon>Onchocerca</taxon>
    </lineage>
</organism>
<dbReference type="GO" id="GO:0006264">
    <property type="term" value="P:mitochondrial DNA replication"/>
    <property type="evidence" value="ECO:0007669"/>
    <property type="project" value="TreeGrafter"/>
</dbReference>
<sequence length="296" mass="34642">MSSDPTLRLLWMEAVDLRDLQDHSEQSEFLRISYDTLSRYHIKGHLDNFMRAGLCYPRYRETYRMLYFRVLMNIGIPSFSGIFGYHLVTASDRRIILTTNERDALAVFEATGGMICIALPKGEQLDTSILPYLEDFDIVYLWFPYVQEKYAKDYASLLNANRCFIVDNHERPIELLRSDRRREINKAIREESIRLRGKGFRSLIDVRSELKSELVKDQMKMNGVAQWKRFDLLNRYLRGFRPGEMTVITGGTGFGKTTFLCEYALDLLVQGVRTLFCSFEMPDEKILKWMLVQFAA</sequence>
<dbReference type="GO" id="GO:0005524">
    <property type="term" value="F:ATP binding"/>
    <property type="evidence" value="ECO:0007669"/>
    <property type="project" value="InterPro"/>
</dbReference>
<dbReference type="Proteomes" id="UP000267606">
    <property type="component" value="Unassembled WGS sequence"/>
</dbReference>
<keyword evidence="1" id="KW-0812">Transmembrane</keyword>
<dbReference type="PANTHER" id="PTHR12873:SF0">
    <property type="entry name" value="TWINKLE MTDNA HELICASE"/>
    <property type="match status" value="1"/>
</dbReference>
<evidence type="ECO:0000259" key="2">
    <source>
        <dbReference type="PROSITE" id="PS51199"/>
    </source>
</evidence>
<keyword evidence="1" id="KW-0472">Membrane</keyword>
<dbReference type="GO" id="GO:0003697">
    <property type="term" value="F:single-stranded DNA binding"/>
    <property type="evidence" value="ECO:0007669"/>
    <property type="project" value="InterPro"/>
</dbReference>
<evidence type="ECO:0000256" key="1">
    <source>
        <dbReference type="SAM" id="Phobius"/>
    </source>
</evidence>
<dbReference type="GO" id="GO:0005739">
    <property type="term" value="C:mitochondrion"/>
    <property type="evidence" value="ECO:0007669"/>
    <property type="project" value="TreeGrafter"/>
</dbReference>
<reference evidence="3 4" key="2">
    <citation type="submission" date="2018-11" db="EMBL/GenBank/DDBJ databases">
        <authorList>
            <consortium name="Pathogen Informatics"/>
        </authorList>
    </citation>
    <scope>NUCLEOTIDE SEQUENCE [LARGE SCALE GENOMIC DNA]</scope>
</reference>
<evidence type="ECO:0000313" key="5">
    <source>
        <dbReference type="WBParaSite" id="OFLC_0001486401-mRNA-1"/>
    </source>
</evidence>
<reference evidence="5" key="1">
    <citation type="submission" date="2016-06" db="UniProtKB">
        <authorList>
            <consortium name="WormBaseParasite"/>
        </authorList>
    </citation>
    <scope>IDENTIFICATION</scope>
</reference>
<dbReference type="STRING" id="387005.A0A183I541"/>
<proteinExistence type="predicted"/>
<dbReference type="InterPro" id="IPR027032">
    <property type="entry name" value="Twinkle-like"/>
</dbReference>
<dbReference type="EMBL" id="UZAJ01041282">
    <property type="protein sequence ID" value="VDP19232.1"/>
    <property type="molecule type" value="Genomic_DNA"/>
</dbReference>
<name>A0A183I541_9BILA</name>
<dbReference type="PANTHER" id="PTHR12873">
    <property type="entry name" value="T7-LIKE MITOCHONDRIAL DNA HELICASE"/>
    <property type="match status" value="1"/>
</dbReference>
<dbReference type="WBParaSite" id="OFLC_0001486401-mRNA-1">
    <property type="protein sequence ID" value="OFLC_0001486401-mRNA-1"/>
    <property type="gene ID" value="OFLC_0001486401"/>
</dbReference>
<dbReference type="GO" id="GO:0043139">
    <property type="term" value="F:5'-3' DNA helicase activity"/>
    <property type="evidence" value="ECO:0007669"/>
    <property type="project" value="InterPro"/>
</dbReference>
<gene>
    <name evidence="3" type="ORF">OFLC_LOCUS14853</name>
</gene>
<dbReference type="PROSITE" id="PS51199">
    <property type="entry name" value="SF4_HELICASE"/>
    <property type="match status" value="1"/>
</dbReference>
<accession>A0A183I541</accession>
<protein>
    <submittedName>
        <fullName evidence="5">SF4 helicase domain-containing protein</fullName>
    </submittedName>
</protein>
<keyword evidence="1" id="KW-1133">Transmembrane helix</keyword>
<dbReference type="InterPro" id="IPR027417">
    <property type="entry name" value="P-loop_NTPase"/>
</dbReference>
<evidence type="ECO:0000313" key="4">
    <source>
        <dbReference type="Proteomes" id="UP000267606"/>
    </source>
</evidence>
<feature type="domain" description="SF4 helicase" evidence="2">
    <location>
        <begin position="219"/>
        <end position="296"/>
    </location>
</feature>
<evidence type="ECO:0000313" key="3">
    <source>
        <dbReference type="EMBL" id="VDP19232.1"/>
    </source>
</evidence>
<dbReference type="SUPFAM" id="SSF52540">
    <property type="entry name" value="P-loop containing nucleoside triphosphate hydrolases"/>
    <property type="match status" value="1"/>
</dbReference>
<feature type="transmembrane region" description="Helical" evidence="1">
    <location>
        <begin position="66"/>
        <end position="88"/>
    </location>
</feature>
<dbReference type="Gene3D" id="3.40.50.300">
    <property type="entry name" value="P-loop containing nucleotide triphosphate hydrolases"/>
    <property type="match status" value="1"/>
</dbReference>
<dbReference type="Pfam" id="PF03796">
    <property type="entry name" value="DnaB_C"/>
    <property type="match status" value="1"/>
</dbReference>
<keyword evidence="4" id="KW-1185">Reference proteome</keyword>
<dbReference type="AlphaFoldDB" id="A0A183I541"/>
<dbReference type="InterPro" id="IPR007694">
    <property type="entry name" value="DNA_helicase_DnaB-like_C"/>
</dbReference>